<dbReference type="EMBL" id="JAVRJZ010000012">
    <property type="protein sequence ID" value="KAK2716183.1"/>
    <property type="molecule type" value="Genomic_DNA"/>
</dbReference>
<name>A0AA88HSA0_ARTSF</name>
<evidence type="ECO:0000256" key="5">
    <source>
        <dbReference type="ARBA" id="ARBA00022927"/>
    </source>
</evidence>
<dbReference type="PANTHER" id="PTHR13678:SF2">
    <property type="entry name" value="VACUOLAR PROTEIN SORTING-ASSOCIATED PROTEIN 37A"/>
    <property type="match status" value="1"/>
</dbReference>
<protein>
    <recommendedName>
        <fullName evidence="8">VPS37 C-terminal domain-containing protein</fullName>
    </recommendedName>
</protein>
<evidence type="ECO:0000256" key="1">
    <source>
        <dbReference type="ARBA" id="ARBA00004633"/>
    </source>
</evidence>
<dbReference type="GO" id="GO:0031902">
    <property type="term" value="C:late endosome membrane"/>
    <property type="evidence" value="ECO:0007669"/>
    <property type="project" value="UniProtKB-SubCell"/>
</dbReference>
<dbReference type="GO" id="GO:0043162">
    <property type="term" value="P:ubiquitin-dependent protein catabolic process via the multivesicular body sorting pathway"/>
    <property type="evidence" value="ECO:0007669"/>
    <property type="project" value="TreeGrafter"/>
</dbReference>
<dbReference type="Pfam" id="PF07200">
    <property type="entry name" value="Mod_r"/>
    <property type="match status" value="1"/>
</dbReference>
<evidence type="ECO:0000256" key="3">
    <source>
        <dbReference type="ARBA" id="ARBA00022448"/>
    </source>
</evidence>
<evidence type="ECO:0000313" key="10">
    <source>
        <dbReference type="Proteomes" id="UP001187531"/>
    </source>
</evidence>
<dbReference type="GO" id="GO:0006612">
    <property type="term" value="P:protein targeting to membrane"/>
    <property type="evidence" value="ECO:0007669"/>
    <property type="project" value="TreeGrafter"/>
</dbReference>
<dbReference type="PANTHER" id="PTHR13678">
    <property type="entry name" value="VACUOLAR PROTEIN SORTING-ASSOCIATED PROTEIN 37"/>
    <property type="match status" value="1"/>
</dbReference>
<dbReference type="GO" id="GO:0000813">
    <property type="term" value="C:ESCRT I complex"/>
    <property type="evidence" value="ECO:0007669"/>
    <property type="project" value="TreeGrafter"/>
</dbReference>
<comment type="caution">
    <text evidence="9">The sequence shown here is derived from an EMBL/GenBank/DDBJ whole genome shotgun (WGS) entry which is preliminary data.</text>
</comment>
<comment type="similarity">
    <text evidence="2">Belongs to the VPS37 family.</text>
</comment>
<keyword evidence="5 7" id="KW-0653">Protein transport</keyword>
<dbReference type="GO" id="GO:0006623">
    <property type="term" value="P:protein targeting to vacuole"/>
    <property type="evidence" value="ECO:0007669"/>
    <property type="project" value="TreeGrafter"/>
</dbReference>
<evidence type="ECO:0000256" key="7">
    <source>
        <dbReference type="PROSITE-ProRule" id="PRU00646"/>
    </source>
</evidence>
<dbReference type="Proteomes" id="UP001187531">
    <property type="component" value="Unassembled WGS sequence"/>
</dbReference>
<feature type="non-terminal residue" evidence="9">
    <location>
        <position position="208"/>
    </location>
</feature>
<comment type="function">
    <text evidence="6">Component of the ESCRT-I complex, a regulator of vesicular trafficking process. Required for the sorting of endocytic ubiquitinated cargos into multivesicular bodies. May be involved in cell growth and differentiation.</text>
</comment>
<reference evidence="9" key="1">
    <citation type="submission" date="2023-07" db="EMBL/GenBank/DDBJ databases">
        <title>Chromosome-level genome assembly of Artemia franciscana.</title>
        <authorList>
            <person name="Jo E."/>
        </authorList>
    </citation>
    <scope>NUCLEOTIDE SEQUENCE</scope>
    <source>
        <tissue evidence="9">Whole body</tissue>
    </source>
</reference>
<dbReference type="AlphaFoldDB" id="A0AA88HSA0"/>
<accession>A0AA88HSA0</accession>
<keyword evidence="3 7" id="KW-0813">Transport</keyword>
<keyword evidence="4" id="KW-0967">Endosome</keyword>
<evidence type="ECO:0000256" key="6">
    <source>
        <dbReference type="ARBA" id="ARBA00025010"/>
    </source>
</evidence>
<keyword evidence="10" id="KW-1185">Reference proteome</keyword>
<comment type="subcellular location">
    <subcellularLocation>
        <location evidence="1">Late endosome membrane</location>
        <topology evidence="1">Peripheral membrane protein</topology>
    </subcellularLocation>
</comment>
<dbReference type="InterPro" id="IPR009851">
    <property type="entry name" value="Mod_r"/>
</dbReference>
<evidence type="ECO:0000313" key="9">
    <source>
        <dbReference type="EMBL" id="KAK2716183.1"/>
    </source>
</evidence>
<dbReference type="InterPro" id="IPR029012">
    <property type="entry name" value="Helix_hairpin_bin_sf"/>
</dbReference>
<sequence>REGRTYLPLEGPEICLHDSLMGSYKTPVYQHISDHRQYITLPIIPELQNASEEELKEYLENEDLIKDFIASMPLTQKCQEDLDNLCNINEAIAKNILEMEENIQRSHVALQEKRKHFQLLGCRWRELLQSHKIISERYSPQSIKECLHAKSLLAEEESEVVAEEFLNGTMPVETFLVQYLDKRTLSHKRKATEDALSKQLQQLERLRF</sequence>
<proteinExistence type="inferred from homology"/>
<dbReference type="PROSITE" id="PS51314">
    <property type="entry name" value="VPS37_C"/>
    <property type="match status" value="1"/>
</dbReference>
<evidence type="ECO:0000256" key="2">
    <source>
        <dbReference type="ARBA" id="ARBA00007617"/>
    </source>
</evidence>
<evidence type="ECO:0000259" key="8">
    <source>
        <dbReference type="PROSITE" id="PS51314"/>
    </source>
</evidence>
<dbReference type="Gene3D" id="1.10.287.660">
    <property type="entry name" value="Helix hairpin bin"/>
    <property type="match status" value="1"/>
</dbReference>
<organism evidence="9 10">
    <name type="scientific">Artemia franciscana</name>
    <name type="common">Brine shrimp</name>
    <name type="synonym">Artemia sanfranciscana</name>
    <dbReference type="NCBI Taxonomy" id="6661"/>
    <lineage>
        <taxon>Eukaryota</taxon>
        <taxon>Metazoa</taxon>
        <taxon>Ecdysozoa</taxon>
        <taxon>Arthropoda</taxon>
        <taxon>Crustacea</taxon>
        <taxon>Branchiopoda</taxon>
        <taxon>Anostraca</taxon>
        <taxon>Artemiidae</taxon>
        <taxon>Artemia</taxon>
    </lineage>
</organism>
<feature type="domain" description="VPS37 C-terminal" evidence="8">
    <location>
        <begin position="121"/>
        <end position="208"/>
    </location>
</feature>
<gene>
    <name evidence="9" type="ORF">QYM36_010680</name>
</gene>
<evidence type="ECO:0000256" key="4">
    <source>
        <dbReference type="ARBA" id="ARBA00022753"/>
    </source>
</evidence>